<proteinExistence type="predicted"/>
<dbReference type="EMBL" id="JRNI01000089">
    <property type="protein sequence ID" value="KGF25664.1"/>
    <property type="molecule type" value="Genomic_DNA"/>
</dbReference>
<gene>
    <name evidence="2" type="ORF">HMPREF2130_10970</name>
</gene>
<sequence>MAEIKSTTASKRAPRKRATDRQDGGTTAQSVAEATKQLTWEEVAQQVKIYELNNTDRRVVVVFAESDDAPAIYRGIHSNARVSQGKPALLLDNGAKHEL</sequence>
<feature type="compositionally biased region" description="Polar residues" evidence="1">
    <location>
        <begin position="24"/>
        <end position="33"/>
    </location>
</feature>
<feature type="region of interest" description="Disordered" evidence="1">
    <location>
        <begin position="1"/>
        <end position="33"/>
    </location>
</feature>
<feature type="compositionally biased region" description="Polar residues" evidence="1">
    <location>
        <begin position="1"/>
        <end position="10"/>
    </location>
</feature>
<comment type="caution">
    <text evidence="2">The sequence shown here is derived from an EMBL/GenBank/DDBJ whole genome shotgun (WGS) entry which is preliminary data.</text>
</comment>
<evidence type="ECO:0000313" key="2">
    <source>
        <dbReference type="EMBL" id="KGF25664.1"/>
    </source>
</evidence>
<keyword evidence="3" id="KW-1185">Reference proteome</keyword>
<reference evidence="2 3" key="1">
    <citation type="submission" date="2014-07" db="EMBL/GenBank/DDBJ databases">
        <authorList>
            <person name="McCorrison J."/>
            <person name="Sanka R."/>
            <person name="Torralba M."/>
            <person name="Gillis M."/>
            <person name="Haft D.H."/>
            <person name="Methe B."/>
            <person name="Sutton G."/>
            <person name="Nelson K.E."/>
        </authorList>
    </citation>
    <scope>NUCLEOTIDE SEQUENCE [LARGE SCALE GENOMIC DNA]</scope>
    <source>
        <strain evidence="2 3">DNF00040</strain>
    </source>
</reference>
<protein>
    <submittedName>
        <fullName evidence="2">Uncharacterized protein</fullName>
    </submittedName>
</protein>
<evidence type="ECO:0000313" key="3">
    <source>
        <dbReference type="Proteomes" id="UP000029629"/>
    </source>
</evidence>
<name>A0A096AX97_9BURK</name>
<organism evidence="2 3">
    <name type="scientific">Oligella urethralis DNF00040</name>
    <dbReference type="NCBI Taxonomy" id="1401065"/>
    <lineage>
        <taxon>Bacteria</taxon>
        <taxon>Pseudomonadati</taxon>
        <taxon>Pseudomonadota</taxon>
        <taxon>Betaproteobacteria</taxon>
        <taxon>Burkholderiales</taxon>
        <taxon>Alcaligenaceae</taxon>
        <taxon>Oligella</taxon>
    </lineage>
</organism>
<dbReference type="AlphaFoldDB" id="A0A096AX97"/>
<evidence type="ECO:0000256" key="1">
    <source>
        <dbReference type="SAM" id="MobiDB-lite"/>
    </source>
</evidence>
<dbReference type="RefSeq" id="WP_036560980.1">
    <property type="nucleotide sequence ID" value="NZ_JRNI01000089.1"/>
</dbReference>
<accession>A0A096AX97</accession>
<dbReference type="Proteomes" id="UP000029629">
    <property type="component" value="Unassembled WGS sequence"/>
</dbReference>